<evidence type="ECO:0000256" key="7">
    <source>
        <dbReference type="ARBA" id="ARBA00023125"/>
    </source>
</evidence>
<organism evidence="13 14">
    <name type="scientific">Tetranychus urticae</name>
    <name type="common">Two-spotted spider mite</name>
    <dbReference type="NCBI Taxonomy" id="32264"/>
    <lineage>
        <taxon>Eukaryota</taxon>
        <taxon>Metazoa</taxon>
        <taxon>Ecdysozoa</taxon>
        <taxon>Arthropoda</taxon>
        <taxon>Chelicerata</taxon>
        <taxon>Arachnida</taxon>
        <taxon>Acari</taxon>
        <taxon>Acariformes</taxon>
        <taxon>Trombidiformes</taxon>
        <taxon>Prostigmata</taxon>
        <taxon>Eleutherengona</taxon>
        <taxon>Raphignathae</taxon>
        <taxon>Tetranychoidea</taxon>
        <taxon>Tetranychidae</taxon>
        <taxon>Tetranychus</taxon>
    </lineage>
</organism>
<dbReference type="FunFam" id="3.30.160.60:FF:000450">
    <property type="entry name" value="PR domain zinc finger protein 14"/>
    <property type="match status" value="1"/>
</dbReference>
<keyword evidence="6" id="KW-0805">Transcription regulation</keyword>
<keyword evidence="14" id="KW-1185">Reference proteome</keyword>
<accession>T1KJB8</accession>
<evidence type="ECO:0000313" key="14">
    <source>
        <dbReference type="Proteomes" id="UP000015104"/>
    </source>
</evidence>
<dbReference type="InterPro" id="IPR050717">
    <property type="entry name" value="C2H2-ZF_Transcription_Reg"/>
</dbReference>
<feature type="region of interest" description="Disordered" evidence="11">
    <location>
        <begin position="109"/>
        <end position="128"/>
    </location>
</feature>
<dbReference type="Pfam" id="PF00096">
    <property type="entry name" value="zf-C2H2"/>
    <property type="match status" value="5"/>
</dbReference>
<keyword evidence="5" id="KW-0862">Zinc</keyword>
<dbReference type="FunFam" id="3.30.160.60:FF:000145">
    <property type="entry name" value="Zinc finger protein 574"/>
    <property type="match status" value="1"/>
</dbReference>
<dbReference type="GO" id="GO:0000977">
    <property type="term" value="F:RNA polymerase II transcription regulatory region sequence-specific DNA binding"/>
    <property type="evidence" value="ECO:0007669"/>
    <property type="project" value="TreeGrafter"/>
</dbReference>
<dbReference type="HOGENOM" id="CLU_667872_0_0_1"/>
<evidence type="ECO:0000256" key="1">
    <source>
        <dbReference type="ARBA" id="ARBA00004123"/>
    </source>
</evidence>
<dbReference type="GO" id="GO:0005634">
    <property type="term" value="C:nucleus"/>
    <property type="evidence" value="ECO:0007669"/>
    <property type="project" value="UniProtKB-SubCell"/>
</dbReference>
<reference evidence="14" key="1">
    <citation type="submission" date="2011-08" db="EMBL/GenBank/DDBJ databases">
        <authorList>
            <person name="Rombauts S."/>
        </authorList>
    </citation>
    <scope>NUCLEOTIDE SEQUENCE</scope>
    <source>
        <strain evidence="14">London</strain>
    </source>
</reference>
<keyword evidence="8" id="KW-0804">Transcription</keyword>
<feature type="domain" description="C2H2-type" evidence="12">
    <location>
        <begin position="340"/>
        <end position="367"/>
    </location>
</feature>
<evidence type="ECO:0000313" key="13">
    <source>
        <dbReference type="EnsemblMetazoa" id="tetur12g04500.1"/>
    </source>
</evidence>
<comment type="subcellular location">
    <subcellularLocation>
        <location evidence="1">Nucleus</location>
    </subcellularLocation>
</comment>
<evidence type="ECO:0000256" key="4">
    <source>
        <dbReference type="ARBA" id="ARBA00022771"/>
    </source>
</evidence>
<proteinExistence type="predicted"/>
<dbReference type="InterPro" id="IPR013087">
    <property type="entry name" value="Znf_C2H2_type"/>
</dbReference>
<dbReference type="FunFam" id="3.30.160.60:FF:001818">
    <property type="entry name" value="GDNF-inducible zinc finger protein 1 isoform X1"/>
    <property type="match status" value="1"/>
</dbReference>
<dbReference type="PANTHER" id="PTHR14196">
    <property type="entry name" value="ODD-SKIPPED - RELATED"/>
    <property type="match status" value="1"/>
</dbReference>
<evidence type="ECO:0000256" key="6">
    <source>
        <dbReference type="ARBA" id="ARBA00023015"/>
    </source>
</evidence>
<protein>
    <recommendedName>
        <fullName evidence="12">C2H2-type domain-containing protein</fullName>
    </recommendedName>
</protein>
<keyword evidence="3" id="KW-0677">Repeat</keyword>
<dbReference type="SMART" id="SM00355">
    <property type="entry name" value="ZnF_C2H2"/>
    <property type="match status" value="5"/>
</dbReference>
<dbReference type="FunFam" id="3.30.160.60:FF:001532">
    <property type="entry name" value="Zinc finger protein 483"/>
    <property type="match status" value="1"/>
</dbReference>
<keyword evidence="9" id="KW-0539">Nucleus</keyword>
<feature type="domain" description="C2H2-type" evidence="12">
    <location>
        <begin position="312"/>
        <end position="339"/>
    </location>
</feature>
<dbReference type="GO" id="GO:0000981">
    <property type="term" value="F:DNA-binding transcription factor activity, RNA polymerase II-specific"/>
    <property type="evidence" value="ECO:0007669"/>
    <property type="project" value="TreeGrafter"/>
</dbReference>
<dbReference type="GO" id="GO:0008270">
    <property type="term" value="F:zinc ion binding"/>
    <property type="evidence" value="ECO:0007669"/>
    <property type="project" value="UniProtKB-KW"/>
</dbReference>
<dbReference type="PROSITE" id="PS00028">
    <property type="entry name" value="ZINC_FINGER_C2H2_1"/>
    <property type="match status" value="5"/>
</dbReference>
<evidence type="ECO:0000256" key="10">
    <source>
        <dbReference type="PROSITE-ProRule" id="PRU00042"/>
    </source>
</evidence>
<dbReference type="SUPFAM" id="SSF57667">
    <property type="entry name" value="beta-beta-alpha zinc fingers"/>
    <property type="match status" value="3"/>
</dbReference>
<feature type="domain" description="C2H2-type" evidence="12">
    <location>
        <begin position="228"/>
        <end position="255"/>
    </location>
</feature>
<evidence type="ECO:0000256" key="9">
    <source>
        <dbReference type="ARBA" id="ARBA00023242"/>
    </source>
</evidence>
<evidence type="ECO:0000256" key="11">
    <source>
        <dbReference type="SAM" id="MobiDB-lite"/>
    </source>
</evidence>
<dbReference type="PROSITE" id="PS50157">
    <property type="entry name" value="ZINC_FINGER_C2H2_2"/>
    <property type="match status" value="5"/>
</dbReference>
<dbReference type="eggNOG" id="KOG1721">
    <property type="taxonomic scope" value="Eukaryota"/>
</dbReference>
<sequence>MFPVYSSISSEHSLLDKMLAEIESPLDLSMPFVKSPKGSTLSASTLPSTSPHLLGYSLHGNSLQVDNKLPTNWNCLTLDLSKSTASSVSSVSPTSVSPSSIIVSHPLSSNVHHSHSHHPGSFKPRDKNNTININIVKRRDAHENSNINKTVHESNEGDAIMTDSSDTIDINHTDHSNDHSQLSPMATPLTILNNLNTRNNNHQSYSDQHNLTFNSNNMMRKPRERAMLPCEYCGKSFDRPSLLRRHLRTHTGEKPHVCDVCGKGFSTSSSLNTHRRIHSGEKPHQCPICGKRFTASSNLYYHRMTHSKDKPHKCSMCGKSFPTPGDLKAHAYIHNGHWPFKCSICNRGFSKQTNLKNHLFLHTGKHKLTIKIIHKYCFLIVIKLYGKTFPNPNCLSMSHYSFQQFITSCKIT</sequence>
<evidence type="ECO:0000256" key="8">
    <source>
        <dbReference type="ARBA" id="ARBA00023163"/>
    </source>
</evidence>
<keyword evidence="7" id="KW-0238">DNA-binding</keyword>
<dbReference type="EMBL" id="CAEY01000121">
    <property type="status" value="NOT_ANNOTATED_CDS"/>
    <property type="molecule type" value="Genomic_DNA"/>
</dbReference>
<dbReference type="Gene3D" id="3.30.160.60">
    <property type="entry name" value="Classic Zinc Finger"/>
    <property type="match status" value="5"/>
</dbReference>
<feature type="domain" description="C2H2-type" evidence="12">
    <location>
        <begin position="284"/>
        <end position="311"/>
    </location>
</feature>
<dbReference type="InterPro" id="IPR036236">
    <property type="entry name" value="Znf_C2H2_sf"/>
</dbReference>
<evidence type="ECO:0000256" key="2">
    <source>
        <dbReference type="ARBA" id="ARBA00022723"/>
    </source>
</evidence>
<evidence type="ECO:0000259" key="12">
    <source>
        <dbReference type="PROSITE" id="PS50157"/>
    </source>
</evidence>
<evidence type="ECO:0000256" key="3">
    <source>
        <dbReference type="ARBA" id="ARBA00022737"/>
    </source>
</evidence>
<feature type="domain" description="C2H2-type" evidence="12">
    <location>
        <begin position="256"/>
        <end position="283"/>
    </location>
</feature>
<keyword evidence="4 10" id="KW-0863">Zinc-finger</keyword>
<dbReference type="AlphaFoldDB" id="T1KJB8"/>
<dbReference type="FunFam" id="3.30.160.60:FF:000038">
    <property type="entry name" value="Zinc finger protein 624"/>
    <property type="match status" value="1"/>
</dbReference>
<dbReference type="Proteomes" id="UP000015104">
    <property type="component" value="Unassembled WGS sequence"/>
</dbReference>
<dbReference type="EnsemblMetazoa" id="tetur12g04500.1">
    <property type="protein sequence ID" value="tetur12g04500.1"/>
    <property type="gene ID" value="tetur12g04500"/>
</dbReference>
<name>T1KJB8_TETUR</name>
<evidence type="ECO:0000256" key="5">
    <source>
        <dbReference type="ARBA" id="ARBA00022833"/>
    </source>
</evidence>
<dbReference type="PANTHER" id="PTHR14196:SF12">
    <property type="entry name" value="ZINC FINGER PROTEIN 208-LIKE"/>
    <property type="match status" value="1"/>
</dbReference>
<reference evidence="13" key="2">
    <citation type="submission" date="2015-06" db="UniProtKB">
        <authorList>
            <consortium name="EnsemblMetazoa"/>
        </authorList>
    </citation>
    <scope>IDENTIFICATION</scope>
</reference>
<keyword evidence="2" id="KW-0479">Metal-binding</keyword>